<keyword evidence="4" id="KW-0378">Hydrolase</keyword>
<proteinExistence type="predicted"/>
<feature type="domain" description="Acetophenone carboxylase-like C-terminal" evidence="3">
    <location>
        <begin position="516"/>
        <end position="684"/>
    </location>
</feature>
<feature type="domain" description="Hydantoinase/oxoprolinase N-terminal" evidence="2">
    <location>
        <begin position="6"/>
        <end position="183"/>
    </location>
</feature>
<reference evidence="5" key="1">
    <citation type="submission" date="2009-11" db="EMBL/GenBank/DDBJ databases">
        <title>The complete chromosome 2 of Sphaerobacter thermophilus DSM 20745.</title>
        <authorList>
            <person name="Lucas S."/>
            <person name="Copeland A."/>
            <person name="Lapidus A."/>
            <person name="Glavina del Rio T."/>
            <person name="Dalin E."/>
            <person name="Tice H."/>
            <person name="Bruce D."/>
            <person name="Goodwin L."/>
            <person name="Pitluck S."/>
            <person name="Kyrpides N."/>
            <person name="Mavromatis K."/>
            <person name="Ivanova N."/>
            <person name="Mikhailova N."/>
            <person name="LaButti K.M."/>
            <person name="Clum A."/>
            <person name="Sun H.I."/>
            <person name="Brettin T."/>
            <person name="Detter J.C."/>
            <person name="Han C."/>
            <person name="Larimer F."/>
            <person name="Land M."/>
            <person name="Hauser L."/>
            <person name="Markowitz V."/>
            <person name="Cheng J.F."/>
            <person name="Hugenholtz P."/>
            <person name="Woyke T."/>
            <person name="Wu D."/>
            <person name="Steenblock K."/>
            <person name="Schneider S."/>
            <person name="Pukall R."/>
            <person name="Goeker M."/>
            <person name="Klenk H.P."/>
            <person name="Eisen J.A."/>
        </authorList>
    </citation>
    <scope>NUCLEOTIDE SEQUENCE [LARGE SCALE GENOMIC DNA]</scope>
    <source>
        <strain evidence="5">ATCC 49802 / DSM 20745 / S 6022</strain>
    </source>
</reference>
<dbReference type="PANTHER" id="PTHR11365">
    <property type="entry name" value="5-OXOPROLINASE RELATED"/>
    <property type="match status" value="1"/>
</dbReference>
<dbReference type="EC" id="3.5.2.9" evidence="4"/>
<keyword evidence="5" id="KW-1185">Reference proteome</keyword>
<name>D1C905_SPHTD</name>
<dbReference type="InterPro" id="IPR043129">
    <property type="entry name" value="ATPase_NBD"/>
</dbReference>
<gene>
    <name evidence="4" type="ordered locus">Sthe_2889</name>
</gene>
<reference evidence="4 5" key="2">
    <citation type="journal article" date="2010" name="Stand. Genomic Sci.">
        <title>Complete genome sequence of Desulfohalobium retbaense type strain (HR(100)).</title>
        <authorList>
            <person name="Spring S."/>
            <person name="Nolan M."/>
            <person name="Lapidus A."/>
            <person name="Glavina Del Rio T."/>
            <person name="Copeland A."/>
            <person name="Tice H."/>
            <person name="Cheng J.F."/>
            <person name="Lucas S."/>
            <person name="Land M."/>
            <person name="Chen F."/>
            <person name="Bruce D."/>
            <person name="Goodwin L."/>
            <person name="Pitluck S."/>
            <person name="Ivanova N."/>
            <person name="Mavromatis K."/>
            <person name="Mikhailova N."/>
            <person name="Pati A."/>
            <person name="Chen A."/>
            <person name="Palaniappan K."/>
            <person name="Hauser L."/>
            <person name="Chang Y.J."/>
            <person name="Jeffries C.D."/>
            <person name="Munk C."/>
            <person name="Kiss H."/>
            <person name="Chain P."/>
            <person name="Han C."/>
            <person name="Brettin T."/>
            <person name="Detter J.C."/>
            <person name="Schuler E."/>
            <person name="Goker M."/>
            <person name="Rohde M."/>
            <person name="Bristow J."/>
            <person name="Eisen J.A."/>
            <person name="Markowitz V."/>
            <person name="Hugenholtz P."/>
            <person name="Kyrpides N.C."/>
            <person name="Klenk H.P."/>
        </authorList>
    </citation>
    <scope>NUCLEOTIDE SEQUENCE [LARGE SCALE GENOMIC DNA]</scope>
    <source>
        <strain evidence="5">ATCC 49802 / DSM 20745 / S 6022</strain>
    </source>
</reference>
<dbReference type="HOGENOM" id="CLU_002157_1_2_0"/>
<sequence>MDRRLRVGIDIGGTFTDLIVVDDRTGTFWVAKTLTTPDDPAVGVRRALIQGLELAGSPAEQIQAVIHGTTLVTNAIIERKGDKTALVTTKGFRDAIEIAREHRFDMYDIFIERPKPIAPRRLRFEIDERLLADGTVYRPVDPAEVEALAERLRREGVEAVAICFLHSYRNPEHERQVAAILAERLPGVRISLSSEVVGEIREYERTSTTLANVYVQRIVEGYLDRLQRSLTELGSRARLLIMLSSGGICTVETARRFPVRLIESGPAAGALAAAYTGRLVGTPNLLAFDMGGTTAKVCLIDNGRPMITTEFEVDRVYRFKKGSGLPIKASSIEMIEIGAGGGSIAHIDQFGLIKVGPDSAGSQPGPACYGLGGTRPTVTDADLVLGYLDPDFFLGGEMHISREAAEEAIEREIARPLGMSVIEAAWSIHQLVNENMASAARIHAVEHGKDVRAYPLFASGGAGPVHAYRVAEILGVRQILCPFAAGVGSTIGFLAAPLAFDFVRSAYARLDQVDWDTINALYAEMEGEGRTLLAASGVPEDQVTVTRTADMRLLGQAHEISVPIPLGVLGPQSEAEVLRAFETVYRDLYKRARPGVPIEIMSWRVLVSGPEPELRLRRQEQSGGARQKGERPVYFPELGGFHPTPIYDRYQLRPGDCFDGPAVVEERESTVVVGPRGHATVDEHLNLVIRLE</sequence>
<evidence type="ECO:0000259" key="1">
    <source>
        <dbReference type="Pfam" id="PF01968"/>
    </source>
</evidence>
<dbReference type="InterPro" id="IPR049517">
    <property type="entry name" value="ACX-like_C"/>
</dbReference>
<dbReference type="GO" id="GO:0005829">
    <property type="term" value="C:cytosol"/>
    <property type="evidence" value="ECO:0007669"/>
    <property type="project" value="TreeGrafter"/>
</dbReference>
<dbReference type="Pfam" id="PF19278">
    <property type="entry name" value="Hydant_A_C"/>
    <property type="match status" value="1"/>
</dbReference>
<dbReference type="InterPro" id="IPR002821">
    <property type="entry name" value="Hydantoinase_A"/>
</dbReference>
<dbReference type="SUPFAM" id="SSF53067">
    <property type="entry name" value="Actin-like ATPase domain"/>
    <property type="match status" value="1"/>
</dbReference>
<dbReference type="RefSeq" id="WP_012873334.1">
    <property type="nucleotide sequence ID" value="NC_013524.1"/>
</dbReference>
<dbReference type="KEGG" id="sti:Sthe_2889"/>
<dbReference type="GO" id="GO:0017168">
    <property type="term" value="F:5-oxoprolinase (ATP-hydrolyzing) activity"/>
    <property type="evidence" value="ECO:0007669"/>
    <property type="project" value="UniProtKB-EC"/>
</dbReference>
<dbReference type="STRING" id="479434.Sthe_2889"/>
<dbReference type="Proteomes" id="UP000002027">
    <property type="component" value="Chromosome 2"/>
</dbReference>
<dbReference type="Pfam" id="PF01968">
    <property type="entry name" value="Hydantoinase_A"/>
    <property type="match status" value="1"/>
</dbReference>
<evidence type="ECO:0000259" key="3">
    <source>
        <dbReference type="Pfam" id="PF19278"/>
    </source>
</evidence>
<feature type="domain" description="Hydantoinase A/oxoprolinase" evidence="1">
    <location>
        <begin position="205"/>
        <end position="499"/>
    </location>
</feature>
<organism evidence="4 5">
    <name type="scientific">Sphaerobacter thermophilus (strain ATCC 49802 / DSM 20745 / KCCM 41009 / NCIMB 13125 / S 6022)</name>
    <dbReference type="NCBI Taxonomy" id="479434"/>
    <lineage>
        <taxon>Bacteria</taxon>
        <taxon>Pseudomonadati</taxon>
        <taxon>Thermomicrobiota</taxon>
        <taxon>Thermomicrobia</taxon>
        <taxon>Sphaerobacterales</taxon>
        <taxon>Sphaerobacterineae</taxon>
        <taxon>Sphaerobacteraceae</taxon>
        <taxon>Sphaerobacter</taxon>
    </lineage>
</organism>
<dbReference type="PANTHER" id="PTHR11365:SF23">
    <property type="entry name" value="HYPOTHETICAL 5-OXOPROLINASE (EUROFUNG)-RELATED"/>
    <property type="match status" value="1"/>
</dbReference>
<dbReference type="Pfam" id="PF05378">
    <property type="entry name" value="Hydant_A_N"/>
    <property type="match status" value="1"/>
</dbReference>
<dbReference type="eggNOG" id="COG0145">
    <property type="taxonomic scope" value="Bacteria"/>
</dbReference>
<evidence type="ECO:0000259" key="2">
    <source>
        <dbReference type="Pfam" id="PF05378"/>
    </source>
</evidence>
<dbReference type="InterPro" id="IPR008040">
    <property type="entry name" value="Hydant_A_N"/>
</dbReference>
<dbReference type="EMBL" id="CP001824">
    <property type="protein sequence ID" value="ACZ40298.1"/>
    <property type="molecule type" value="Genomic_DNA"/>
</dbReference>
<dbReference type="InParanoid" id="D1C905"/>
<accession>D1C905</accession>
<protein>
    <submittedName>
        <fullName evidence="4">5-oxoprolinase (ATP-hydrolyzing)</fullName>
        <ecNumber evidence="4">3.5.2.9</ecNumber>
    </submittedName>
</protein>
<dbReference type="InterPro" id="IPR045079">
    <property type="entry name" value="Oxoprolinase-like"/>
</dbReference>
<evidence type="ECO:0000313" key="4">
    <source>
        <dbReference type="EMBL" id="ACZ40298.1"/>
    </source>
</evidence>
<dbReference type="GO" id="GO:0006749">
    <property type="term" value="P:glutathione metabolic process"/>
    <property type="evidence" value="ECO:0007669"/>
    <property type="project" value="TreeGrafter"/>
</dbReference>
<dbReference type="AlphaFoldDB" id="D1C905"/>
<evidence type="ECO:0000313" key="5">
    <source>
        <dbReference type="Proteomes" id="UP000002027"/>
    </source>
</evidence>